<dbReference type="PROSITE" id="PS50950">
    <property type="entry name" value="ZF_THAP"/>
    <property type="match status" value="1"/>
</dbReference>
<dbReference type="GO" id="GO:0005654">
    <property type="term" value="C:nucleoplasm"/>
    <property type="evidence" value="ECO:0007669"/>
    <property type="project" value="UniProtKB-SubCell"/>
</dbReference>
<dbReference type="SMART" id="SM00692">
    <property type="entry name" value="DM3"/>
    <property type="match status" value="1"/>
</dbReference>
<comment type="similarity">
    <text evidence="2">Belongs to the THAP1 family.</text>
</comment>
<dbReference type="SUPFAM" id="SSF57716">
    <property type="entry name" value="Glucocorticoid receptor-like (DNA-binding domain)"/>
    <property type="match status" value="1"/>
</dbReference>
<keyword evidence="3" id="KW-0479">Metal-binding</keyword>
<dbReference type="Proteomes" id="UP001314205">
    <property type="component" value="Unassembled WGS sequence"/>
</dbReference>
<evidence type="ECO:0000256" key="11">
    <source>
        <dbReference type="ARBA" id="ARBA00023306"/>
    </source>
</evidence>
<evidence type="ECO:0000259" key="13">
    <source>
        <dbReference type="PROSITE" id="PS50950"/>
    </source>
</evidence>
<comment type="caution">
    <text evidence="14">The sequence shown here is derived from an EMBL/GenBank/DDBJ whole genome shotgun (WGS) entry which is preliminary data.</text>
</comment>
<evidence type="ECO:0000256" key="10">
    <source>
        <dbReference type="ARBA" id="ARBA00023242"/>
    </source>
</evidence>
<keyword evidence="11" id="KW-0131">Cell cycle</keyword>
<protein>
    <recommendedName>
        <fullName evidence="13">THAP-type domain-containing protein</fullName>
    </recommendedName>
</protein>
<evidence type="ECO:0000256" key="8">
    <source>
        <dbReference type="ARBA" id="ARBA00023125"/>
    </source>
</evidence>
<evidence type="ECO:0000256" key="3">
    <source>
        <dbReference type="ARBA" id="ARBA00022723"/>
    </source>
</evidence>
<dbReference type="Pfam" id="PF12017">
    <property type="entry name" value="Tnp_P_element"/>
    <property type="match status" value="1"/>
</dbReference>
<comment type="subcellular location">
    <subcellularLocation>
        <location evidence="1">Nucleus</location>
        <location evidence="1">Nucleoplasm</location>
    </subcellularLocation>
</comment>
<dbReference type="InterPro" id="IPR026516">
    <property type="entry name" value="THAP1/10"/>
</dbReference>
<keyword evidence="7" id="KW-0175">Coiled coil</keyword>
<name>A0AAV1KYP1_9NEOP</name>
<keyword evidence="5" id="KW-0862">Zinc</keyword>
<evidence type="ECO:0000256" key="1">
    <source>
        <dbReference type="ARBA" id="ARBA00004642"/>
    </source>
</evidence>
<organism evidence="14 15">
    <name type="scientific">Parnassius mnemosyne</name>
    <name type="common">clouded apollo</name>
    <dbReference type="NCBI Taxonomy" id="213953"/>
    <lineage>
        <taxon>Eukaryota</taxon>
        <taxon>Metazoa</taxon>
        <taxon>Ecdysozoa</taxon>
        <taxon>Arthropoda</taxon>
        <taxon>Hexapoda</taxon>
        <taxon>Insecta</taxon>
        <taxon>Pterygota</taxon>
        <taxon>Neoptera</taxon>
        <taxon>Endopterygota</taxon>
        <taxon>Lepidoptera</taxon>
        <taxon>Glossata</taxon>
        <taxon>Ditrysia</taxon>
        <taxon>Papilionoidea</taxon>
        <taxon>Papilionidae</taxon>
        <taxon>Parnassiinae</taxon>
        <taxon>Parnassini</taxon>
        <taxon>Parnassius</taxon>
        <taxon>Driopa</taxon>
    </lineage>
</organism>
<evidence type="ECO:0000256" key="5">
    <source>
        <dbReference type="ARBA" id="ARBA00022833"/>
    </source>
</evidence>
<dbReference type="Pfam" id="PF21787">
    <property type="entry name" value="TNP-like_RNaseH_N"/>
    <property type="match status" value="1"/>
</dbReference>
<keyword evidence="4 12" id="KW-0863">Zinc-finger</keyword>
<evidence type="ECO:0000256" key="2">
    <source>
        <dbReference type="ARBA" id="ARBA00006177"/>
    </source>
</evidence>
<dbReference type="InterPro" id="IPR021896">
    <property type="entry name" value="THAP9-like_HTH"/>
</dbReference>
<evidence type="ECO:0000256" key="4">
    <source>
        <dbReference type="ARBA" id="ARBA00022771"/>
    </source>
</evidence>
<evidence type="ECO:0000256" key="12">
    <source>
        <dbReference type="PROSITE-ProRule" id="PRU00309"/>
    </source>
</evidence>
<keyword evidence="8 12" id="KW-0238">DNA-binding</keyword>
<dbReference type="InterPro" id="IPR048365">
    <property type="entry name" value="TNP-like_RNaseH_N"/>
</dbReference>
<sequence length="305" mass="34907">MAVEKRCCVPNCSKNQSDNVILHIFPNPSKQADRFRSWVYAIGGDILAMKDDNIFKYRRVCHLHFESKYYTWSKRLAPNAVPTLHLPGCHINVGFDHHQPSTSTAMPSISLAPNEASKKTRLCKVFSSEANSLVRKIKKLQADKDHFALKLKKALKLSENPIFQKAISKFTSAALILTLLQFREINKNKMGKRYSKKEKVLSLALYKQGPRAYRWLRNVFVLPSSATLSRMIARAALKPGMNDNLFDVLSKKVKKMSETDKLCILLFDEIAISPHFEYNRKRDIIKGFVNNGKKNIMKIADHALW</sequence>
<dbReference type="GO" id="GO:0008270">
    <property type="term" value="F:zinc ion binding"/>
    <property type="evidence" value="ECO:0007669"/>
    <property type="project" value="UniProtKB-KW"/>
</dbReference>
<keyword evidence="9" id="KW-0804">Transcription</keyword>
<keyword evidence="6" id="KW-0805">Transcription regulation</keyword>
<dbReference type="AlphaFoldDB" id="A0AAV1KYP1"/>
<keyword evidence="10" id="KW-0539">Nucleus</keyword>
<keyword evidence="15" id="KW-1185">Reference proteome</keyword>
<evidence type="ECO:0000256" key="6">
    <source>
        <dbReference type="ARBA" id="ARBA00023015"/>
    </source>
</evidence>
<dbReference type="SMART" id="SM00980">
    <property type="entry name" value="THAP"/>
    <property type="match status" value="1"/>
</dbReference>
<evidence type="ECO:0000313" key="15">
    <source>
        <dbReference type="Proteomes" id="UP001314205"/>
    </source>
</evidence>
<dbReference type="PANTHER" id="PTHR46600:SF1">
    <property type="entry name" value="THAP DOMAIN-CONTAINING PROTEIN 1"/>
    <property type="match status" value="1"/>
</dbReference>
<reference evidence="14 15" key="1">
    <citation type="submission" date="2023-11" db="EMBL/GenBank/DDBJ databases">
        <authorList>
            <person name="Hedman E."/>
            <person name="Englund M."/>
            <person name="Stromberg M."/>
            <person name="Nyberg Akerstrom W."/>
            <person name="Nylinder S."/>
            <person name="Jareborg N."/>
            <person name="Kallberg Y."/>
            <person name="Kronander E."/>
        </authorList>
    </citation>
    <scope>NUCLEOTIDE SEQUENCE [LARGE SCALE GENOMIC DNA]</scope>
</reference>
<gene>
    <name evidence="14" type="ORF">PARMNEM_LOCUS8418</name>
</gene>
<evidence type="ECO:0000256" key="9">
    <source>
        <dbReference type="ARBA" id="ARBA00023163"/>
    </source>
</evidence>
<evidence type="ECO:0000256" key="7">
    <source>
        <dbReference type="ARBA" id="ARBA00023054"/>
    </source>
</evidence>
<dbReference type="PANTHER" id="PTHR46600">
    <property type="entry name" value="THAP DOMAIN-CONTAINING"/>
    <property type="match status" value="1"/>
</dbReference>
<dbReference type="GO" id="GO:0043565">
    <property type="term" value="F:sequence-specific DNA binding"/>
    <property type="evidence" value="ECO:0007669"/>
    <property type="project" value="InterPro"/>
</dbReference>
<dbReference type="InterPro" id="IPR006612">
    <property type="entry name" value="THAP_Znf"/>
</dbReference>
<proteinExistence type="inferred from homology"/>
<dbReference type="Pfam" id="PF05485">
    <property type="entry name" value="THAP"/>
    <property type="match status" value="1"/>
</dbReference>
<accession>A0AAV1KYP1</accession>
<dbReference type="EMBL" id="CAVLGL010000082">
    <property type="protein sequence ID" value="CAK1587665.1"/>
    <property type="molecule type" value="Genomic_DNA"/>
</dbReference>
<evidence type="ECO:0000313" key="14">
    <source>
        <dbReference type="EMBL" id="CAK1587665.1"/>
    </source>
</evidence>
<feature type="domain" description="THAP-type" evidence="13">
    <location>
        <begin position="1"/>
        <end position="85"/>
    </location>
</feature>